<reference evidence="2" key="1">
    <citation type="submission" date="2021-02" db="EMBL/GenBank/DDBJ databases">
        <title>Fulvivirga sp. S481 isolated from sea water.</title>
        <authorList>
            <person name="Bae S.S."/>
            <person name="Baek K."/>
        </authorList>
    </citation>
    <scope>NUCLEOTIDE SEQUENCE</scope>
    <source>
        <strain evidence="2">S481</strain>
    </source>
</reference>
<organism evidence="2 3">
    <name type="scientific">Fulvivirga lutea</name>
    <dbReference type="NCBI Taxonomy" id="2810512"/>
    <lineage>
        <taxon>Bacteria</taxon>
        <taxon>Pseudomonadati</taxon>
        <taxon>Bacteroidota</taxon>
        <taxon>Cytophagia</taxon>
        <taxon>Cytophagales</taxon>
        <taxon>Fulvivirgaceae</taxon>
        <taxon>Fulvivirga</taxon>
    </lineage>
</organism>
<dbReference type="InterPro" id="IPR045493">
    <property type="entry name" value="DUF6435"/>
</dbReference>
<name>A0A974WDH1_9BACT</name>
<keyword evidence="3" id="KW-1185">Reference proteome</keyword>
<dbReference type="KEGG" id="fuv:JR347_10495"/>
<proteinExistence type="predicted"/>
<protein>
    <submittedName>
        <fullName evidence="2">Lacal_2735 family protein</fullName>
    </submittedName>
</protein>
<evidence type="ECO:0000256" key="1">
    <source>
        <dbReference type="SAM" id="Coils"/>
    </source>
</evidence>
<dbReference type="AlphaFoldDB" id="A0A974WDH1"/>
<gene>
    <name evidence="2" type="ORF">JR347_10495</name>
</gene>
<evidence type="ECO:0000313" key="3">
    <source>
        <dbReference type="Proteomes" id="UP000662783"/>
    </source>
</evidence>
<sequence>MFNLFKTDPAKKLRKQANKLYKEAMEIQRSGDLKLYAKKMSEVEELEAKIAELKKSA</sequence>
<dbReference type="Pfam" id="PF20027">
    <property type="entry name" value="DUF6435"/>
    <property type="match status" value="1"/>
</dbReference>
<feature type="coiled-coil region" evidence="1">
    <location>
        <begin position="10"/>
        <end position="56"/>
    </location>
</feature>
<evidence type="ECO:0000313" key="2">
    <source>
        <dbReference type="EMBL" id="QSE96044.1"/>
    </source>
</evidence>
<accession>A0A974WDH1</accession>
<dbReference type="EMBL" id="CP070608">
    <property type="protein sequence ID" value="QSE96044.1"/>
    <property type="molecule type" value="Genomic_DNA"/>
</dbReference>
<dbReference type="NCBIfam" id="NF033487">
    <property type="entry name" value="Lacal_2735_fam"/>
    <property type="match status" value="1"/>
</dbReference>
<dbReference type="RefSeq" id="WP_205720557.1">
    <property type="nucleotide sequence ID" value="NZ_CP070608.1"/>
</dbReference>
<keyword evidence="1" id="KW-0175">Coiled coil</keyword>
<dbReference type="Proteomes" id="UP000662783">
    <property type="component" value="Chromosome"/>
</dbReference>